<comment type="caution">
    <text evidence="1">The sequence shown here is derived from an EMBL/GenBank/DDBJ whole genome shotgun (WGS) entry which is preliminary data.</text>
</comment>
<dbReference type="Proteomes" id="UP000652761">
    <property type="component" value="Unassembled WGS sequence"/>
</dbReference>
<gene>
    <name evidence="1" type="ORF">Taro_001375</name>
</gene>
<accession>A0A843T9N6</accession>
<protein>
    <submittedName>
        <fullName evidence="1">Uncharacterized protein</fullName>
    </submittedName>
</protein>
<proteinExistence type="predicted"/>
<keyword evidence="2" id="KW-1185">Reference proteome</keyword>
<reference evidence="1" key="1">
    <citation type="submission" date="2017-07" db="EMBL/GenBank/DDBJ databases">
        <title>Taro Niue Genome Assembly and Annotation.</title>
        <authorList>
            <person name="Atibalentja N."/>
            <person name="Keating K."/>
            <person name="Fields C.J."/>
        </authorList>
    </citation>
    <scope>NUCLEOTIDE SEQUENCE</scope>
    <source>
        <strain evidence="1">Niue_2</strain>
        <tissue evidence="1">Leaf</tissue>
    </source>
</reference>
<name>A0A843T9N6_COLES</name>
<evidence type="ECO:0000313" key="1">
    <source>
        <dbReference type="EMBL" id="MQL69042.1"/>
    </source>
</evidence>
<sequence length="118" mass="13801">MRGRSSRPRCRKVLYFPHRRLWIMEYSCKVWCKPCRRRLIPRQHSRHSWRLRQELGINALDAEIPGVRPAILSSIPGTARDRRQVRLDRTVNCVVGDTPLEEIVESDSERGEKLVIGA</sequence>
<evidence type="ECO:0000313" key="2">
    <source>
        <dbReference type="Proteomes" id="UP000652761"/>
    </source>
</evidence>
<dbReference type="AlphaFoldDB" id="A0A843T9N6"/>
<dbReference type="EMBL" id="NMUH01000028">
    <property type="protein sequence ID" value="MQL69042.1"/>
    <property type="molecule type" value="Genomic_DNA"/>
</dbReference>
<organism evidence="1 2">
    <name type="scientific">Colocasia esculenta</name>
    <name type="common">Wild taro</name>
    <name type="synonym">Arum esculentum</name>
    <dbReference type="NCBI Taxonomy" id="4460"/>
    <lineage>
        <taxon>Eukaryota</taxon>
        <taxon>Viridiplantae</taxon>
        <taxon>Streptophyta</taxon>
        <taxon>Embryophyta</taxon>
        <taxon>Tracheophyta</taxon>
        <taxon>Spermatophyta</taxon>
        <taxon>Magnoliopsida</taxon>
        <taxon>Liliopsida</taxon>
        <taxon>Araceae</taxon>
        <taxon>Aroideae</taxon>
        <taxon>Colocasieae</taxon>
        <taxon>Colocasia</taxon>
    </lineage>
</organism>